<dbReference type="EMBL" id="PRDG01000001">
    <property type="protein sequence ID" value="MBP2622356.1"/>
    <property type="molecule type" value="Genomic_DNA"/>
</dbReference>
<dbReference type="Proteomes" id="UP001519296">
    <property type="component" value="Unassembled WGS sequence"/>
</dbReference>
<protein>
    <recommendedName>
        <fullName evidence="5">Lipoprotein</fullName>
    </recommendedName>
</protein>
<organism evidence="3 4">
    <name type="scientific">Streptococcus oricebi</name>
    <dbReference type="NCBI Taxonomy" id="1547447"/>
    <lineage>
        <taxon>Bacteria</taxon>
        <taxon>Bacillati</taxon>
        <taxon>Bacillota</taxon>
        <taxon>Bacilli</taxon>
        <taxon>Lactobacillales</taxon>
        <taxon>Streptococcaceae</taxon>
        <taxon>Streptococcus</taxon>
    </lineage>
</organism>
<feature type="chain" id="PRO_5045049347" description="Lipoprotein" evidence="2">
    <location>
        <begin position="21"/>
        <end position="200"/>
    </location>
</feature>
<evidence type="ECO:0000256" key="2">
    <source>
        <dbReference type="SAM" id="SignalP"/>
    </source>
</evidence>
<evidence type="ECO:0008006" key="5">
    <source>
        <dbReference type="Google" id="ProtNLM"/>
    </source>
</evidence>
<feature type="region of interest" description="Disordered" evidence="1">
    <location>
        <begin position="25"/>
        <end position="53"/>
    </location>
</feature>
<name>A0ABS5B112_9STRE</name>
<dbReference type="RefSeq" id="WP_209626202.1">
    <property type="nucleotide sequence ID" value="NZ_PRDG01000001.1"/>
</dbReference>
<dbReference type="PROSITE" id="PS51257">
    <property type="entry name" value="PROKAR_LIPOPROTEIN"/>
    <property type="match status" value="1"/>
</dbReference>
<evidence type="ECO:0000313" key="4">
    <source>
        <dbReference type="Proteomes" id="UP001519296"/>
    </source>
</evidence>
<gene>
    <name evidence="3" type="ORF">C4K46_00185</name>
</gene>
<feature type="compositionally biased region" description="Low complexity" evidence="1">
    <location>
        <begin position="25"/>
        <end position="49"/>
    </location>
</feature>
<sequence>MKKKWFLGLAFLASLIMVSACNHQSPSKETSQTSSSSSSSVNDSSSDLSQLTKDTQRIGSDDYGYVNIPKDWVTFHDVNGGDDIQYSDGTDINIISLNTITAEKAGVKDLSEISAEEMANRFYVGWESKKEVTKQIAGSRTTIAGNVAYKITILTQQGKIMLIWVLGTPDKKIYYISLEGTKAALVHVLPLIEQTWSTSK</sequence>
<accession>A0ABS5B112</accession>
<evidence type="ECO:0000313" key="3">
    <source>
        <dbReference type="EMBL" id="MBP2622356.1"/>
    </source>
</evidence>
<proteinExistence type="predicted"/>
<evidence type="ECO:0000256" key="1">
    <source>
        <dbReference type="SAM" id="MobiDB-lite"/>
    </source>
</evidence>
<reference evidence="3 4" key="1">
    <citation type="submission" date="2018-02" db="EMBL/GenBank/DDBJ databases">
        <title>Draft genome sequence of Streptococcus oricebi CCUG 70868T type strain.</title>
        <authorList>
            <person name="Mendez V."/>
            <person name="Salva-Serra F."/>
            <person name="Jaen-Luchoro D."/>
            <person name="Gonzales-Siles L."/>
            <person name="Karlsson R."/>
            <person name="Engstrom-Jakobsson H."/>
            <person name="Busquets A."/>
            <person name="Gomila M."/>
            <person name="Pineiro-Iglesias B."/>
            <person name="Bennasar-Figueras A."/>
            <person name="Seeger M."/>
            <person name="Moore E."/>
        </authorList>
    </citation>
    <scope>NUCLEOTIDE SEQUENCE [LARGE SCALE GENOMIC DNA]</scope>
    <source>
        <strain evidence="3 4">CCUG 70868</strain>
    </source>
</reference>
<feature type="signal peptide" evidence="2">
    <location>
        <begin position="1"/>
        <end position="20"/>
    </location>
</feature>
<keyword evidence="2" id="KW-0732">Signal</keyword>
<comment type="caution">
    <text evidence="3">The sequence shown here is derived from an EMBL/GenBank/DDBJ whole genome shotgun (WGS) entry which is preliminary data.</text>
</comment>
<keyword evidence="4" id="KW-1185">Reference proteome</keyword>